<keyword evidence="2" id="KW-1185">Reference proteome</keyword>
<reference evidence="1 2" key="1">
    <citation type="submission" date="2016-03" db="EMBL/GenBank/DDBJ databases">
        <title>Cyphomyrmex costatus WGS genome.</title>
        <authorList>
            <person name="Nygaard S."/>
            <person name="Hu H."/>
            <person name="Boomsma J."/>
            <person name="Zhang G."/>
        </authorList>
    </citation>
    <scope>NUCLEOTIDE SEQUENCE [LARGE SCALE GENOMIC DNA]</scope>
    <source>
        <strain evidence="1">MS0001</strain>
        <tissue evidence="1">Whole body</tissue>
    </source>
</reference>
<dbReference type="EMBL" id="KQ977057">
    <property type="protein sequence ID" value="KYN06052.1"/>
    <property type="molecule type" value="Genomic_DNA"/>
</dbReference>
<gene>
    <name evidence="1" type="ORF">ALC62_03009</name>
</gene>
<dbReference type="Gene3D" id="3.30.420.10">
    <property type="entry name" value="Ribonuclease H-like superfamily/Ribonuclease H"/>
    <property type="match status" value="1"/>
</dbReference>
<accession>A0A151IMD5</accession>
<dbReference type="InterPro" id="IPR012337">
    <property type="entry name" value="RNaseH-like_sf"/>
</dbReference>
<sequence length="480" mass="55077">MSRNVQFLQVEKVKFLGVILDRKLKGNLHLEYLVKKGRALVNIISTLTAVWWGSHPHCLLTIYRSVFRGAIEYAFSIFTWKNNARIFRQLERLQYRAIRTSMGYRLSTPINVMLCEAREYPLRLRFNLLSERFVIKCMSKRNHPVISSIESLEYGLSTPAQKAQALAKSSSLRCFIINKHDFSHLKSSYLIPAFENALNSLNAFTLRKHFESFISCTKESSDNEIIQSFSSRLQELDPSGLTVYTDGSKLSEDGCAGAAFFSPELDSRSVLQAISSYRLINGNYIIQKIKQVLLQLEHNNIDCSLFWIPSHKGILGNELANRAAKEACIDGARGFFRTPYSDLQIQAVAKARVRFTDYLNDKANHTGAMTAKPWYFKKKLNRSEIVLINRLRSNHYNLNYSLFRKNMVPSPACECGDPRQDLNHSIFFCPLTRRRARSLVLYLNKTFPSHSYNIFTLLVNPSHKLCRLLLAFAKSFDVPI</sequence>
<dbReference type="Proteomes" id="UP000078542">
    <property type="component" value="Unassembled WGS sequence"/>
</dbReference>
<proteinExistence type="predicted"/>
<dbReference type="InterPro" id="IPR036397">
    <property type="entry name" value="RNaseH_sf"/>
</dbReference>
<evidence type="ECO:0000313" key="1">
    <source>
        <dbReference type="EMBL" id="KYN06052.1"/>
    </source>
</evidence>
<dbReference type="GO" id="GO:0003676">
    <property type="term" value="F:nucleic acid binding"/>
    <property type="evidence" value="ECO:0007669"/>
    <property type="project" value="InterPro"/>
</dbReference>
<name>A0A151IMD5_9HYME</name>
<protein>
    <recommendedName>
        <fullName evidence="3">RNase H type-1 domain-containing protein</fullName>
    </recommendedName>
</protein>
<evidence type="ECO:0000313" key="2">
    <source>
        <dbReference type="Proteomes" id="UP000078542"/>
    </source>
</evidence>
<organism evidence="1 2">
    <name type="scientific">Cyphomyrmex costatus</name>
    <dbReference type="NCBI Taxonomy" id="456900"/>
    <lineage>
        <taxon>Eukaryota</taxon>
        <taxon>Metazoa</taxon>
        <taxon>Ecdysozoa</taxon>
        <taxon>Arthropoda</taxon>
        <taxon>Hexapoda</taxon>
        <taxon>Insecta</taxon>
        <taxon>Pterygota</taxon>
        <taxon>Neoptera</taxon>
        <taxon>Endopterygota</taxon>
        <taxon>Hymenoptera</taxon>
        <taxon>Apocrita</taxon>
        <taxon>Aculeata</taxon>
        <taxon>Formicoidea</taxon>
        <taxon>Formicidae</taxon>
        <taxon>Myrmicinae</taxon>
        <taxon>Cyphomyrmex</taxon>
    </lineage>
</organism>
<dbReference type="AlphaFoldDB" id="A0A151IMD5"/>
<evidence type="ECO:0008006" key="3">
    <source>
        <dbReference type="Google" id="ProtNLM"/>
    </source>
</evidence>
<dbReference type="SUPFAM" id="SSF53098">
    <property type="entry name" value="Ribonuclease H-like"/>
    <property type="match status" value="1"/>
</dbReference>
<dbReference type="CDD" id="cd09276">
    <property type="entry name" value="Rnase_HI_RT_non_LTR"/>
    <property type="match status" value="1"/>
</dbReference>